<evidence type="ECO:0000313" key="6">
    <source>
        <dbReference type="RefSeq" id="XP_017034775.1"/>
    </source>
</evidence>
<dbReference type="PANTHER" id="PTHR21166:SF2">
    <property type="entry name" value="CELL DIVISION CONTROL PROTEIN 24 OB DOMAIN-CONTAINING PROTEIN-RELATED"/>
    <property type="match status" value="1"/>
</dbReference>
<dbReference type="InterPro" id="IPR052469">
    <property type="entry name" value="MEIOB"/>
</dbReference>
<keyword evidence="2" id="KW-0469">Meiosis</keyword>
<dbReference type="GO" id="GO:0008310">
    <property type="term" value="F:single-stranded DNA 3'-5' DNA exonuclease activity"/>
    <property type="evidence" value="ECO:0007669"/>
    <property type="project" value="TreeGrafter"/>
</dbReference>
<dbReference type="GO" id="GO:0000712">
    <property type="term" value="P:resolution of meiotic recombination intermediates"/>
    <property type="evidence" value="ECO:0007669"/>
    <property type="project" value="TreeGrafter"/>
</dbReference>
<dbReference type="Proteomes" id="UP001652661">
    <property type="component" value="Chromosome X"/>
</dbReference>
<sequence>MSKRGKFLHLADMQPTMTHFSTVALIVSKSSPNFFYDKMSGTERGVLTLTIRDSPLHLTNCKCWGQRACVEEYSAMLQIGLVVDIVGAKVMSHAKVSLADQQQRYQPQGTISCVLVVNEGSGYLVRHDNDDSAPVLALQQLLHLPLKPLGSALKLADVRSGLIGGGGASAFVDLLVVVAAVRPVREIKRKHQVASGKTQDPLHCLETVVIDASYPEGMLFSIWQADWIRRAQRWQPRHTVLHLVDVRVSHSDYHRCPVLSHSNGTLVCEDPQAAGLDCSRLLAFAATQPVKSFDGYAHTELDNLPTAASIRSQMTVRQIYSRAEGELQDASQDQFTAVLYGMVTKLDLDGFVPNISRKCTVCQRPIPRGLEDCATEACHIEFLLGNDGPRTNRYFNINIHFSDQTGSLLEAHLAGNPAERILGLEADNFDQLTEREKSNLKWRFLLKYFEARLLVKKPAGMRRNLVVVVVDMQAIPLAKLVENMTVF</sequence>
<dbReference type="RefSeq" id="XP_017034775.1">
    <property type="nucleotide sequence ID" value="XM_017179286.2"/>
</dbReference>
<dbReference type="Pfam" id="PF24903">
    <property type="entry name" value="OB_MEIOB_N"/>
    <property type="match status" value="1"/>
</dbReference>
<feature type="domain" description="MEIOB-like N-terminal" evidence="4">
    <location>
        <begin position="5"/>
        <end position="147"/>
    </location>
</feature>
<dbReference type="SUPFAM" id="SSF50249">
    <property type="entry name" value="Nucleic acid-binding proteins"/>
    <property type="match status" value="1"/>
</dbReference>
<evidence type="ECO:0000256" key="1">
    <source>
        <dbReference type="ARBA" id="ARBA00023125"/>
    </source>
</evidence>
<keyword evidence="1" id="KW-0238">DNA-binding</keyword>
<dbReference type="OrthoDB" id="9937820at2759"/>
<evidence type="ECO:0000256" key="3">
    <source>
        <dbReference type="ARBA" id="ARBA00038329"/>
    </source>
</evidence>
<proteinExistence type="inferred from homology"/>
<accession>A0A6P4J1H8</accession>
<dbReference type="PANTHER" id="PTHR21166">
    <property type="entry name" value="CELL DIVISION CONTROL PROTEIN 24 OB DOMAIN-CONTAINING PROTEIN-RELATED"/>
    <property type="match status" value="1"/>
</dbReference>
<comment type="similarity">
    <text evidence="3">Belongs to the MEIOB family.</text>
</comment>
<evidence type="ECO:0000259" key="4">
    <source>
        <dbReference type="Pfam" id="PF24903"/>
    </source>
</evidence>
<dbReference type="InterPro" id="IPR056880">
    <property type="entry name" value="OB_MEIOB_N"/>
</dbReference>
<dbReference type="InterPro" id="IPR012340">
    <property type="entry name" value="NA-bd_OB-fold"/>
</dbReference>
<reference evidence="6" key="1">
    <citation type="submission" date="2025-08" db="UniProtKB">
        <authorList>
            <consortium name="RefSeq"/>
        </authorList>
    </citation>
    <scope>IDENTIFICATION</scope>
    <source>
        <strain evidence="6">14028-0561.14</strain>
        <tissue evidence="6">Whole fly</tissue>
    </source>
</reference>
<dbReference type="Gene3D" id="2.40.50.140">
    <property type="entry name" value="Nucleic acid-binding proteins"/>
    <property type="match status" value="1"/>
</dbReference>
<gene>
    <name evidence="6" type="primary">hdm</name>
</gene>
<dbReference type="GO" id="GO:0003697">
    <property type="term" value="F:single-stranded DNA binding"/>
    <property type="evidence" value="ECO:0007669"/>
    <property type="project" value="TreeGrafter"/>
</dbReference>
<evidence type="ECO:0000256" key="2">
    <source>
        <dbReference type="ARBA" id="ARBA00023254"/>
    </source>
</evidence>
<dbReference type="AlphaFoldDB" id="A0A6P4J1H8"/>
<name>A0A6P4J1H8_DROKI</name>
<protein>
    <submittedName>
        <fullName evidence="6">Protein hold'em</fullName>
    </submittedName>
</protein>
<evidence type="ECO:0000313" key="5">
    <source>
        <dbReference type="Proteomes" id="UP001652661"/>
    </source>
</evidence>
<organism evidence="5 6">
    <name type="scientific">Drosophila kikkawai</name>
    <name type="common">Fruit fly</name>
    <dbReference type="NCBI Taxonomy" id="30033"/>
    <lineage>
        <taxon>Eukaryota</taxon>
        <taxon>Metazoa</taxon>
        <taxon>Ecdysozoa</taxon>
        <taxon>Arthropoda</taxon>
        <taxon>Hexapoda</taxon>
        <taxon>Insecta</taxon>
        <taxon>Pterygota</taxon>
        <taxon>Neoptera</taxon>
        <taxon>Endopterygota</taxon>
        <taxon>Diptera</taxon>
        <taxon>Brachycera</taxon>
        <taxon>Muscomorpha</taxon>
        <taxon>Ephydroidea</taxon>
        <taxon>Drosophilidae</taxon>
        <taxon>Drosophila</taxon>
        <taxon>Sophophora</taxon>
    </lineage>
</organism>
<keyword evidence="5" id="KW-1185">Reference proteome</keyword>